<dbReference type="EMBL" id="CP000584">
    <property type="protein sequence ID" value="ABO95874.1"/>
    <property type="molecule type" value="Genomic_DNA"/>
</dbReference>
<evidence type="ECO:0000256" key="1">
    <source>
        <dbReference type="ARBA" id="ARBA00022574"/>
    </source>
</evidence>
<dbReference type="RefSeq" id="XP_001417581.1">
    <property type="nucleotide sequence ID" value="XM_001417544.1"/>
</dbReference>
<dbReference type="AlphaFoldDB" id="A4RWI0"/>
<dbReference type="GeneID" id="5001532"/>
<protein>
    <submittedName>
        <fullName evidence="3">Uncharacterized protein</fullName>
    </submittedName>
</protein>
<proteinExistence type="predicted"/>
<organism evidence="3 4">
    <name type="scientific">Ostreococcus lucimarinus (strain CCE9901)</name>
    <dbReference type="NCBI Taxonomy" id="436017"/>
    <lineage>
        <taxon>Eukaryota</taxon>
        <taxon>Viridiplantae</taxon>
        <taxon>Chlorophyta</taxon>
        <taxon>Mamiellophyceae</taxon>
        <taxon>Mamiellales</taxon>
        <taxon>Bathycoccaceae</taxon>
        <taxon>Ostreococcus</taxon>
    </lineage>
</organism>
<dbReference type="Gramene" id="ABO95874">
    <property type="protein sequence ID" value="ABO95874"/>
    <property type="gene ID" value="OSTLU_15158"/>
</dbReference>
<evidence type="ECO:0000313" key="4">
    <source>
        <dbReference type="Proteomes" id="UP000001568"/>
    </source>
</evidence>
<dbReference type="InterPro" id="IPR001680">
    <property type="entry name" value="WD40_rpt"/>
</dbReference>
<dbReference type="Pfam" id="PF00400">
    <property type="entry name" value="WD40"/>
    <property type="match status" value="1"/>
</dbReference>
<dbReference type="InterPro" id="IPR036322">
    <property type="entry name" value="WD40_repeat_dom_sf"/>
</dbReference>
<keyword evidence="2" id="KW-0677">Repeat</keyword>
<dbReference type="Proteomes" id="UP000001568">
    <property type="component" value="Chromosome 4"/>
</dbReference>
<gene>
    <name evidence="3" type="ORF">OSTLU_15158</name>
</gene>
<dbReference type="OMA" id="FILPEPQ"/>
<dbReference type="PANTHER" id="PTHR14107">
    <property type="entry name" value="WD REPEAT PROTEIN"/>
    <property type="match status" value="1"/>
</dbReference>
<dbReference type="OrthoDB" id="3367at2759"/>
<dbReference type="HOGENOM" id="CLU_697167_0_0_1"/>
<reference evidence="3 4" key="1">
    <citation type="journal article" date="2007" name="Proc. Natl. Acad. Sci. U.S.A.">
        <title>The tiny eukaryote Ostreococcus provides genomic insights into the paradox of plankton speciation.</title>
        <authorList>
            <person name="Palenik B."/>
            <person name="Grimwood J."/>
            <person name="Aerts A."/>
            <person name="Rouze P."/>
            <person name="Salamov A."/>
            <person name="Putnam N."/>
            <person name="Dupont C."/>
            <person name="Jorgensen R."/>
            <person name="Derelle E."/>
            <person name="Rombauts S."/>
            <person name="Zhou K."/>
            <person name="Otillar R."/>
            <person name="Merchant S.S."/>
            <person name="Podell S."/>
            <person name="Gaasterland T."/>
            <person name="Napoli C."/>
            <person name="Gendler K."/>
            <person name="Manuell A."/>
            <person name="Tai V."/>
            <person name="Vallon O."/>
            <person name="Piganeau G."/>
            <person name="Jancek S."/>
            <person name="Heijde M."/>
            <person name="Jabbari K."/>
            <person name="Bowler C."/>
            <person name="Lohr M."/>
            <person name="Robbens S."/>
            <person name="Werner G."/>
            <person name="Dubchak I."/>
            <person name="Pazour G.J."/>
            <person name="Ren Q."/>
            <person name="Paulsen I."/>
            <person name="Delwiche C."/>
            <person name="Schmutz J."/>
            <person name="Rokhsar D."/>
            <person name="Van de Peer Y."/>
            <person name="Moreau H."/>
            <person name="Grigoriev I.V."/>
        </authorList>
    </citation>
    <scope>NUCLEOTIDE SEQUENCE [LARGE SCALE GENOMIC DNA]</scope>
    <source>
        <strain evidence="3 4">CCE9901</strain>
    </source>
</reference>
<sequence>MALDEANDAKTAASVTFGGACVTSLAWRAKEEGERCDLLVGLANGEVCGVDLGRWLGEKAKRATATTTRWNADGDGVNASRTTCVRWRTRGDDKENLATGFDFVSLHADGSMYTYDSSKDVVAAKFEALADASALSVAASQVPGSNPSARWHFGRHTLNAAAFSPDCRYLVVVNGAGMCRVLDVELDRPNIVAGFKSYYAGFNAVTWSPCGRYVIAGGESDMLEIWGLYEREVVAWGCGGHRSWITDVAVDERAAGEGHRFLRIASVGEDCRVAFWDWHFPEDDDFGETAARDSNTATLADQASRLSVGAARASRRAPSFVGPDANIVQSAHRDEVERLVPIMTHKLHTSPVTAVRFTAEAALTATLNEIKLWRRPSHPSRYVHDDDHEESDLGFP</sequence>
<keyword evidence="1" id="KW-0853">WD repeat</keyword>
<dbReference type="SUPFAM" id="SSF50978">
    <property type="entry name" value="WD40 repeat-like"/>
    <property type="match status" value="1"/>
</dbReference>
<name>A4RWI0_OSTLU</name>
<dbReference type="Gene3D" id="2.130.10.10">
    <property type="entry name" value="YVTN repeat-like/Quinoprotein amine dehydrogenase"/>
    <property type="match status" value="1"/>
</dbReference>
<evidence type="ECO:0000313" key="3">
    <source>
        <dbReference type="EMBL" id="ABO95874.1"/>
    </source>
</evidence>
<keyword evidence="4" id="KW-1185">Reference proteome</keyword>
<evidence type="ECO:0000256" key="2">
    <source>
        <dbReference type="ARBA" id="ARBA00022737"/>
    </source>
</evidence>
<dbReference type="InterPro" id="IPR015943">
    <property type="entry name" value="WD40/YVTN_repeat-like_dom_sf"/>
</dbReference>
<dbReference type="InterPro" id="IPR051362">
    <property type="entry name" value="WD_repeat_creC_regulators"/>
</dbReference>
<dbReference type="eggNOG" id="KOG2394">
    <property type="taxonomic scope" value="Eukaryota"/>
</dbReference>
<dbReference type="SMART" id="SM00320">
    <property type="entry name" value="WD40"/>
    <property type="match status" value="4"/>
</dbReference>
<dbReference type="KEGG" id="olu:OSTLU_15158"/>
<dbReference type="PANTHER" id="PTHR14107:SF16">
    <property type="entry name" value="AT02583P"/>
    <property type="match status" value="1"/>
</dbReference>
<accession>A4RWI0</accession>
<dbReference type="STRING" id="436017.A4RWI0"/>